<comment type="caution">
    <text evidence="1">The sequence shown here is derived from an EMBL/GenBank/DDBJ whole genome shotgun (WGS) entry which is preliminary data.</text>
</comment>
<dbReference type="Pfam" id="PF14462">
    <property type="entry name" value="Prok-E2_E"/>
    <property type="match status" value="1"/>
</dbReference>
<dbReference type="Proteomes" id="UP000004221">
    <property type="component" value="Unassembled WGS sequence"/>
</dbReference>
<evidence type="ECO:0000313" key="1">
    <source>
        <dbReference type="EMBL" id="CCF85313.1"/>
    </source>
</evidence>
<dbReference type="RefSeq" id="WP_008480126.1">
    <property type="nucleotide sequence ID" value="NZ_CAGS01000423.1"/>
</dbReference>
<dbReference type="AlphaFoldDB" id="I4EKV1"/>
<organism evidence="1 2">
    <name type="scientific">Nitrolancea hollandica Lb</name>
    <dbReference type="NCBI Taxonomy" id="1129897"/>
    <lineage>
        <taxon>Bacteria</taxon>
        <taxon>Pseudomonadati</taxon>
        <taxon>Thermomicrobiota</taxon>
        <taxon>Thermomicrobia</taxon>
        <taxon>Sphaerobacterales</taxon>
        <taxon>Sphaerobacterineae</taxon>
        <taxon>Sphaerobacteraceae</taxon>
        <taxon>Nitrolancea</taxon>
    </lineage>
</organism>
<accession>I4EKV1</accession>
<dbReference type="InterPro" id="IPR025701">
    <property type="entry name" value="UBQ-conjugat_E2_E"/>
</dbReference>
<proteinExistence type="predicted"/>
<reference evidence="1 2" key="1">
    <citation type="journal article" date="2012" name="ISME J.">
        <title>Nitrification expanded: discovery, physiology and genomics of a nitrite-oxidizing bacterium from the phylum Chloroflexi.</title>
        <authorList>
            <person name="Sorokin D.Y."/>
            <person name="Lucker S."/>
            <person name="Vejmelkova D."/>
            <person name="Kostrikina N.A."/>
            <person name="Kleerebezem R."/>
            <person name="Rijpstra W.I."/>
            <person name="Damste J.S."/>
            <person name="Le Paslier D."/>
            <person name="Muyzer G."/>
            <person name="Wagner M."/>
            <person name="van Loosdrecht M.C."/>
            <person name="Daims H."/>
        </authorList>
    </citation>
    <scope>NUCLEOTIDE SEQUENCE [LARGE SCALE GENOMIC DNA]</scope>
    <source>
        <strain evidence="2">none</strain>
    </source>
</reference>
<sequence>MAAPDVLREHARELEELTGVTAEVLEEGGRLYVLLSPVRLPEGVFRVISTRVIFVTDHQYPYSALDMFWTDLDVVRADGGIPRNSDSIETYLGQQWRRFSWHSNSVHNPVRNCLLDHYAFMESRFAEEGRR</sequence>
<protein>
    <submittedName>
        <fullName evidence="1">Uncharacterized protein</fullName>
    </submittedName>
</protein>
<dbReference type="OrthoDB" id="512401at2"/>
<gene>
    <name evidence="1" type="ORF">NITHO_480011</name>
</gene>
<name>I4EKV1_9BACT</name>
<dbReference type="EMBL" id="CAGS01000423">
    <property type="protein sequence ID" value="CCF85313.1"/>
    <property type="molecule type" value="Genomic_DNA"/>
</dbReference>
<keyword evidence="2" id="KW-1185">Reference proteome</keyword>
<evidence type="ECO:0000313" key="2">
    <source>
        <dbReference type="Proteomes" id="UP000004221"/>
    </source>
</evidence>